<dbReference type="GO" id="GO:0006351">
    <property type="term" value="P:DNA-templated transcription"/>
    <property type="evidence" value="ECO:0007669"/>
    <property type="project" value="InterPro"/>
</dbReference>
<protein>
    <recommendedName>
        <fullName evidence="2">DOG1 domain-containing protein</fullName>
    </recommendedName>
</protein>
<dbReference type="Pfam" id="PF14144">
    <property type="entry name" value="DOG1"/>
    <property type="match status" value="1"/>
</dbReference>
<proteinExistence type="predicted"/>
<gene>
    <name evidence="3" type="ORF">H6P81_014006</name>
</gene>
<dbReference type="InterPro" id="IPR051886">
    <property type="entry name" value="Seed_Dev/Stress_Resp_Reg"/>
</dbReference>
<accession>A0AAV7EG96</accession>
<feature type="domain" description="DOG1" evidence="2">
    <location>
        <begin position="12"/>
        <end position="226"/>
    </location>
</feature>
<evidence type="ECO:0000313" key="4">
    <source>
        <dbReference type="Proteomes" id="UP000825729"/>
    </source>
</evidence>
<dbReference type="PANTHER" id="PTHR46354">
    <property type="entry name" value="DOG1 DOMAIN-CONTAINING PROTEIN"/>
    <property type="match status" value="1"/>
</dbReference>
<evidence type="ECO:0000259" key="2">
    <source>
        <dbReference type="PROSITE" id="PS51806"/>
    </source>
</evidence>
<name>A0AAV7EG96_ARIFI</name>
<reference evidence="3 4" key="1">
    <citation type="submission" date="2021-07" db="EMBL/GenBank/DDBJ databases">
        <title>The Aristolochia fimbriata genome: insights into angiosperm evolution, floral development and chemical biosynthesis.</title>
        <authorList>
            <person name="Jiao Y."/>
        </authorList>
    </citation>
    <scope>NUCLEOTIDE SEQUENCE [LARGE SCALE GENOMIC DNA]</scope>
    <source>
        <strain evidence="3">IBCAS-2021</strain>
        <tissue evidence="3">Leaf</tissue>
    </source>
</reference>
<evidence type="ECO:0000313" key="3">
    <source>
        <dbReference type="EMBL" id="KAG9447878.1"/>
    </source>
</evidence>
<feature type="coiled-coil region" evidence="1">
    <location>
        <begin position="161"/>
        <end position="188"/>
    </location>
</feature>
<evidence type="ECO:0000256" key="1">
    <source>
        <dbReference type="SAM" id="Coils"/>
    </source>
</evidence>
<dbReference type="Proteomes" id="UP000825729">
    <property type="component" value="Unassembled WGS sequence"/>
</dbReference>
<keyword evidence="1" id="KW-0175">Coiled coil</keyword>
<keyword evidence="4" id="KW-1185">Reference proteome</keyword>
<dbReference type="EMBL" id="JAINDJ010000005">
    <property type="protein sequence ID" value="KAG9447878.1"/>
    <property type="molecule type" value="Genomic_DNA"/>
</dbReference>
<organism evidence="3 4">
    <name type="scientific">Aristolochia fimbriata</name>
    <name type="common">White veined hardy Dutchman's pipe vine</name>
    <dbReference type="NCBI Taxonomy" id="158543"/>
    <lineage>
        <taxon>Eukaryota</taxon>
        <taxon>Viridiplantae</taxon>
        <taxon>Streptophyta</taxon>
        <taxon>Embryophyta</taxon>
        <taxon>Tracheophyta</taxon>
        <taxon>Spermatophyta</taxon>
        <taxon>Magnoliopsida</taxon>
        <taxon>Magnoliidae</taxon>
        <taxon>Piperales</taxon>
        <taxon>Aristolochiaceae</taxon>
        <taxon>Aristolochia</taxon>
    </lineage>
</organism>
<dbReference type="InterPro" id="IPR025422">
    <property type="entry name" value="TGA_domain"/>
</dbReference>
<comment type="caution">
    <text evidence="3">The sequence shown here is derived from an EMBL/GenBank/DDBJ whole genome shotgun (WGS) entry which is preliminary data.</text>
</comment>
<dbReference type="PANTHER" id="PTHR46354:SF13">
    <property type="entry name" value="PROTEIN DOG1-LIKE 4"/>
    <property type="match status" value="1"/>
</dbReference>
<sequence>MAIDLNHNMTNNPPFDAFFRQWLRDQEDYLRQLLRHDGLEPRETENLLSRVLRHYESYYDEKSRFARADALQFFSPPWLTALEKTFLWIGGWKPSLAFRIMNSVGSLSVEQQLWMERSRAETRVREAELAEEQAKIQESLGGPTVLEQARRARQRARDGERREAEEVLEALDLAIRALLEEADLLRVDTVRKIVEILRPPQSVHFLAAATQLHLRIRRKGLQRETGRREQQPR</sequence>
<dbReference type="PROSITE" id="PS51806">
    <property type="entry name" value="DOG1"/>
    <property type="match status" value="1"/>
</dbReference>
<dbReference type="GO" id="GO:0043565">
    <property type="term" value="F:sequence-specific DNA binding"/>
    <property type="evidence" value="ECO:0007669"/>
    <property type="project" value="InterPro"/>
</dbReference>
<dbReference type="AlphaFoldDB" id="A0AAV7EG96"/>